<feature type="transmembrane region" description="Helical" evidence="1">
    <location>
        <begin position="12"/>
        <end position="34"/>
    </location>
</feature>
<keyword evidence="1" id="KW-0812">Transmembrane</keyword>
<evidence type="ECO:0000313" key="2">
    <source>
        <dbReference type="EMBL" id="OGG32958.1"/>
    </source>
</evidence>
<dbReference type="AlphaFoldDB" id="A0A1F6B7T8"/>
<name>A0A1F6B7T8_9BACT</name>
<dbReference type="Proteomes" id="UP000176228">
    <property type="component" value="Unassembled WGS sequence"/>
</dbReference>
<dbReference type="STRING" id="1798391.A2968_06850"/>
<protein>
    <recommendedName>
        <fullName evidence="4">Type 4 fimbrial biogenesis protein PilX N-terminal domain-containing protein</fullName>
    </recommendedName>
</protein>
<dbReference type="EMBL" id="MFJU01000042">
    <property type="protein sequence ID" value="OGG32958.1"/>
    <property type="molecule type" value="Genomic_DNA"/>
</dbReference>
<sequence length="161" mass="17460">MKFNKGSTLIETILYGFLLFSFLIIVAQLIASVLDLQKESASTSLSSQDAMFIIKKLTNEIYQADNIQVPANPGDVASDISLEQAGQTHDFFLSGSNLFYNNGIVSGKLNGYGTALNSFTVRRIGNITGKPAVKIEFELQSLILEAGEARTANYALTASLR</sequence>
<organism evidence="2 3">
    <name type="scientific">Candidatus Gottesmanbacteria bacterium RIFCSPLOWO2_01_FULL_42_22</name>
    <dbReference type="NCBI Taxonomy" id="1798391"/>
    <lineage>
        <taxon>Bacteria</taxon>
        <taxon>Candidatus Gottesmaniibacteriota</taxon>
    </lineage>
</organism>
<gene>
    <name evidence="2" type="ORF">A2968_06850</name>
</gene>
<proteinExistence type="predicted"/>
<comment type="caution">
    <text evidence="2">The sequence shown here is derived from an EMBL/GenBank/DDBJ whole genome shotgun (WGS) entry which is preliminary data.</text>
</comment>
<keyword evidence="1" id="KW-0472">Membrane</keyword>
<evidence type="ECO:0000256" key="1">
    <source>
        <dbReference type="SAM" id="Phobius"/>
    </source>
</evidence>
<evidence type="ECO:0008006" key="4">
    <source>
        <dbReference type="Google" id="ProtNLM"/>
    </source>
</evidence>
<reference evidence="2 3" key="1">
    <citation type="journal article" date="2016" name="Nat. Commun.">
        <title>Thousands of microbial genomes shed light on interconnected biogeochemical processes in an aquifer system.</title>
        <authorList>
            <person name="Anantharaman K."/>
            <person name="Brown C.T."/>
            <person name="Hug L.A."/>
            <person name="Sharon I."/>
            <person name="Castelle C.J."/>
            <person name="Probst A.J."/>
            <person name="Thomas B.C."/>
            <person name="Singh A."/>
            <person name="Wilkins M.J."/>
            <person name="Karaoz U."/>
            <person name="Brodie E.L."/>
            <person name="Williams K.H."/>
            <person name="Hubbard S.S."/>
            <person name="Banfield J.F."/>
        </authorList>
    </citation>
    <scope>NUCLEOTIDE SEQUENCE [LARGE SCALE GENOMIC DNA]</scope>
</reference>
<evidence type="ECO:0000313" key="3">
    <source>
        <dbReference type="Proteomes" id="UP000176228"/>
    </source>
</evidence>
<keyword evidence="1" id="KW-1133">Transmembrane helix</keyword>
<accession>A0A1F6B7T8</accession>